<feature type="region of interest" description="Disordered" evidence="1">
    <location>
        <begin position="346"/>
        <end position="380"/>
    </location>
</feature>
<accession>A0A8K0WY65</accession>
<name>A0A8K0WY65_9PEZI</name>
<dbReference type="EMBL" id="JAGPXD010000007">
    <property type="protein sequence ID" value="KAH7347328.1"/>
    <property type="molecule type" value="Genomic_DNA"/>
</dbReference>
<dbReference type="Proteomes" id="UP000813385">
    <property type="component" value="Unassembled WGS sequence"/>
</dbReference>
<keyword evidence="3" id="KW-1185">Reference proteome</keyword>
<evidence type="ECO:0000256" key="1">
    <source>
        <dbReference type="SAM" id="MobiDB-lite"/>
    </source>
</evidence>
<comment type="caution">
    <text evidence="2">The sequence shown here is derived from an EMBL/GenBank/DDBJ whole genome shotgun (WGS) entry which is preliminary data.</text>
</comment>
<evidence type="ECO:0000313" key="2">
    <source>
        <dbReference type="EMBL" id="KAH7347328.1"/>
    </source>
</evidence>
<protein>
    <submittedName>
        <fullName evidence="2">Uncharacterized protein</fullName>
    </submittedName>
</protein>
<feature type="compositionally biased region" description="Polar residues" evidence="1">
    <location>
        <begin position="367"/>
        <end position="380"/>
    </location>
</feature>
<sequence length="380" mass="42298">MFFQCRPRQSRPPQPPRPACIKPGCFHKALECTMRLHDQGFLSLHCKDHACRQRLGAFMCPNPKEPGVSKYCADHSRCQAEGCTMTRRFADSGLAFAYCQKHTCFLEGCALKRSPNSSMCAIHTPLCLIPTCHDPRSSTGLYCVPHSCADPDCDAVISGGTWCRSHASCTITGCVQPRVIGSLCAQHVCAVRDCDGSRRDAFSTYCPKHACQTPQCPNVAVAVSSSNPRYCASHTCAAPECLNPRAPEGPCCPGHNTWLFEEIRPVMPETPREPAFPSRGRDPITPAEEALARRLKEEEDRLRTLDQLDRDMRQWNESVSPEPREPRMVATERIFAHLPDPVPWEFPSARSPITRRRPRTRSRDSGIGSSAWGSDQTFIS</sequence>
<reference evidence="2" key="1">
    <citation type="journal article" date="2021" name="Nat. Commun.">
        <title>Genetic determinants of endophytism in the Arabidopsis root mycobiome.</title>
        <authorList>
            <person name="Mesny F."/>
            <person name="Miyauchi S."/>
            <person name="Thiergart T."/>
            <person name="Pickel B."/>
            <person name="Atanasova L."/>
            <person name="Karlsson M."/>
            <person name="Huettel B."/>
            <person name="Barry K.W."/>
            <person name="Haridas S."/>
            <person name="Chen C."/>
            <person name="Bauer D."/>
            <person name="Andreopoulos W."/>
            <person name="Pangilinan J."/>
            <person name="LaButti K."/>
            <person name="Riley R."/>
            <person name="Lipzen A."/>
            <person name="Clum A."/>
            <person name="Drula E."/>
            <person name="Henrissat B."/>
            <person name="Kohler A."/>
            <person name="Grigoriev I.V."/>
            <person name="Martin F.M."/>
            <person name="Hacquard S."/>
        </authorList>
    </citation>
    <scope>NUCLEOTIDE SEQUENCE</scope>
    <source>
        <strain evidence="2">MPI-CAGE-AT-0016</strain>
    </source>
</reference>
<dbReference type="OrthoDB" id="4847120at2759"/>
<evidence type="ECO:0000313" key="3">
    <source>
        <dbReference type="Proteomes" id="UP000813385"/>
    </source>
</evidence>
<dbReference type="AlphaFoldDB" id="A0A8K0WY65"/>
<proteinExistence type="predicted"/>
<organism evidence="2 3">
    <name type="scientific">Plectosphaerella cucumerina</name>
    <dbReference type="NCBI Taxonomy" id="40658"/>
    <lineage>
        <taxon>Eukaryota</taxon>
        <taxon>Fungi</taxon>
        <taxon>Dikarya</taxon>
        <taxon>Ascomycota</taxon>
        <taxon>Pezizomycotina</taxon>
        <taxon>Sordariomycetes</taxon>
        <taxon>Hypocreomycetidae</taxon>
        <taxon>Glomerellales</taxon>
        <taxon>Plectosphaerellaceae</taxon>
        <taxon>Plectosphaerella</taxon>
    </lineage>
</organism>
<gene>
    <name evidence="2" type="ORF">B0T11DRAFT_359647</name>
</gene>